<dbReference type="Proteomes" id="UP001250932">
    <property type="component" value="Unassembled WGS sequence"/>
</dbReference>
<evidence type="ECO:0000256" key="3">
    <source>
        <dbReference type="ARBA" id="ARBA00022679"/>
    </source>
</evidence>
<dbReference type="PANTHER" id="PTHR48090:SF3">
    <property type="entry name" value="UNDECAPRENYL-PHOSPHATE 4-DEOXY-4-FORMAMIDO-L-ARABINOSE TRANSFERASE"/>
    <property type="match status" value="1"/>
</dbReference>
<dbReference type="Gene3D" id="3.90.550.10">
    <property type="entry name" value="Spore Coat Polysaccharide Biosynthesis Protein SpsA, Chain A"/>
    <property type="match status" value="1"/>
</dbReference>
<comment type="caution">
    <text evidence="9">The sequence shown here is derived from an EMBL/GenBank/DDBJ whole genome shotgun (WGS) entry which is preliminary data.</text>
</comment>
<dbReference type="SUPFAM" id="SSF53448">
    <property type="entry name" value="Nucleotide-diphospho-sugar transferases"/>
    <property type="match status" value="1"/>
</dbReference>
<dbReference type="EMBL" id="JAQOUE010000001">
    <property type="protein sequence ID" value="MDT7043403.1"/>
    <property type="molecule type" value="Genomic_DNA"/>
</dbReference>
<reference evidence="9 10" key="1">
    <citation type="journal article" date="2023" name="ISME J.">
        <title>Cultivation and genomic characterization of novel and ubiquitous marine nitrite-oxidizing bacteria from the Nitrospirales.</title>
        <authorList>
            <person name="Mueller A.J."/>
            <person name="Daebeler A."/>
            <person name="Herbold C.W."/>
            <person name="Kirkegaard R.H."/>
            <person name="Daims H."/>
        </authorList>
    </citation>
    <scope>NUCLEOTIDE SEQUENCE [LARGE SCALE GENOMIC DNA]</scope>
    <source>
        <strain evidence="9 10">EB</strain>
    </source>
</reference>
<keyword evidence="10" id="KW-1185">Reference proteome</keyword>
<dbReference type="InterPro" id="IPR050256">
    <property type="entry name" value="Glycosyltransferase_2"/>
</dbReference>
<name>A0ABU3KAR0_9BACT</name>
<dbReference type="InterPro" id="IPR001173">
    <property type="entry name" value="Glyco_trans_2-like"/>
</dbReference>
<evidence type="ECO:0000256" key="6">
    <source>
        <dbReference type="ARBA" id="ARBA00022989"/>
    </source>
</evidence>
<dbReference type="RefSeq" id="WP_313833970.1">
    <property type="nucleotide sequence ID" value="NZ_JAQOUE010000001.1"/>
</dbReference>
<evidence type="ECO:0000256" key="5">
    <source>
        <dbReference type="ARBA" id="ARBA00022985"/>
    </source>
</evidence>
<gene>
    <name evidence="9" type="ORF">PPG34_13665</name>
</gene>
<evidence type="ECO:0000256" key="4">
    <source>
        <dbReference type="ARBA" id="ARBA00022692"/>
    </source>
</evidence>
<evidence type="ECO:0000313" key="10">
    <source>
        <dbReference type="Proteomes" id="UP001250932"/>
    </source>
</evidence>
<keyword evidence="3" id="KW-0808">Transferase</keyword>
<keyword evidence="2" id="KW-0328">Glycosyltransferase</keyword>
<keyword evidence="7" id="KW-0472">Membrane</keyword>
<dbReference type="PANTHER" id="PTHR48090">
    <property type="entry name" value="UNDECAPRENYL-PHOSPHATE 4-DEOXY-4-FORMAMIDO-L-ARABINOSE TRANSFERASE-RELATED"/>
    <property type="match status" value="1"/>
</dbReference>
<keyword evidence="5" id="KW-0448">Lipopolysaccharide biosynthesis</keyword>
<keyword evidence="6" id="KW-1133">Transmembrane helix</keyword>
<evidence type="ECO:0000313" key="9">
    <source>
        <dbReference type="EMBL" id="MDT7043403.1"/>
    </source>
</evidence>
<feature type="domain" description="Glycosyltransferase 2-like" evidence="8">
    <location>
        <begin position="9"/>
        <end position="174"/>
    </location>
</feature>
<evidence type="ECO:0000256" key="1">
    <source>
        <dbReference type="ARBA" id="ARBA00022475"/>
    </source>
</evidence>
<accession>A0ABU3KAR0</accession>
<keyword evidence="4" id="KW-0812">Transmembrane</keyword>
<keyword evidence="1" id="KW-1003">Cell membrane</keyword>
<proteinExistence type="predicted"/>
<dbReference type="CDD" id="cd04187">
    <property type="entry name" value="DPM1_like_bac"/>
    <property type="match status" value="1"/>
</dbReference>
<evidence type="ECO:0000256" key="7">
    <source>
        <dbReference type="ARBA" id="ARBA00023136"/>
    </source>
</evidence>
<evidence type="ECO:0000256" key="2">
    <source>
        <dbReference type="ARBA" id="ARBA00022676"/>
    </source>
</evidence>
<organism evidence="9 10">
    <name type="scientific">Candidatus Nitronereus thalassa</name>
    <dbReference type="NCBI Taxonomy" id="3020898"/>
    <lineage>
        <taxon>Bacteria</taxon>
        <taxon>Pseudomonadati</taxon>
        <taxon>Nitrospirota</taxon>
        <taxon>Nitrospiria</taxon>
        <taxon>Nitrospirales</taxon>
        <taxon>Nitrospiraceae</taxon>
        <taxon>Candidatus Nitronereus</taxon>
    </lineage>
</organism>
<protein>
    <submittedName>
        <fullName evidence="9">Glycosyltransferase family 2 protein</fullName>
    </submittedName>
</protein>
<dbReference type="Pfam" id="PF00535">
    <property type="entry name" value="Glycos_transf_2"/>
    <property type="match status" value="1"/>
</dbReference>
<dbReference type="InterPro" id="IPR029044">
    <property type="entry name" value="Nucleotide-diphossugar_trans"/>
</dbReference>
<evidence type="ECO:0000259" key="8">
    <source>
        <dbReference type="Pfam" id="PF00535"/>
    </source>
</evidence>
<sequence length="256" mass="29042">MTSPPPWISIVIPIKDERDNLHPLTNQLTKVLGELEQSQSAPFEIVYIDDGSTDGSSVLLDEISQQTPEVRVLHLDRNHGQTAAFDAGFRHAKGELIATLDGDLQYDPADLTKLLPLTKDYDLVCGRRQKRLDNLIRQISSRTAYLIRNAVIHDGIHDTGCSLKIFRQSVIKRIALFHNMHRFFPALAKMYGFSVTEVPVQHFPRAHGTSKYGIGNRLFAGLYDLIAVRWMQKRCFRYEIVNHQTKSADPPPSQLQ</sequence>